<keyword evidence="2" id="KW-1185">Reference proteome</keyword>
<dbReference type="InterPro" id="IPR027417">
    <property type="entry name" value="P-loop_NTPase"/>
</dbReference>
<accession>A0ABR0M4W8</accession>
<dbReference type="SUPFAM" id="SSF52540">
    <property type="entry name" value="P-loop containing nucleoside triphosphate hydrolases"/>
    <property type="match status" value="1"/>
</dbReference>
<sequence length="186" mass="20902">MVLLDALTHGFVQMERLALLVFDEAHHCTKNDPMNQIMQNFYRPELATSGTSTPHILGLSASPVVNAKAGGLQSIEQNLNARAVTPKTHRSEMRQHVSRPILERRLYPKTQTQIGDEGNSALQCLMDAYKGFDIMQDPYVTELQQSTDPGASDKLQKVLYSWKTYCHEQMRLLCTKAMVILTEVGP</sequence>
<organism evidence="1 2">
    <name type="scientific">Cryomyces antarcticus</name>
    <dbReference type="NCBI Taxonomy" id="329879"/>
    <lineage>
        <taxon>Eukaryota</taxon>
        <taxon>Fungi</taxon>
        <taxon>Dikarya</taxon>
        <taxon>Ascomycota</taxon>
        <taxon>Pezizomycotina</taxon>
        <taxon>Dothideomycetes</taxon>
        <taxon>Dothideomycetes incertae sedis</taxon>
        <taxon>Cryomyces</taxon>
    </lineage>
</organism>
<comment type="caution">
    <text evidence="1">The sequence shown here is derived from an EMBL/GenBank/DDBJ whole genome shotgun (WGS) entry which is preliminary data.</text>
</comment>
<dbReference type="PANTHER" id="PTHR14074:SF16">
    <property type="entry name" value="ANTIVIRAL INNATE IMMUNE RESPONSE RECEPTOR RIG-I"/>
    <property type="match status" value="1"/>
</dbReference>
<reference evidence="1 2" key="1">
    <citation type="submission" date="2023-08" db="EMBL/GenBank/DDBJ databases">
        <title>Black Yeasts Isolated from many extreme environments.</title>
        <authorList>
            <person name="Coleine C."/>
            <person name="Stajich J.E."/>
            <person name="Selbmann L."/>
        </authorList>
    </citation>
    <scope>NUCLEOTIDE SEQUENCE [LARGE SCALE GENOMIC DNA]</scope>
    <source>
        <strain evidence="1 2">CCFEE 536</strain>
    </source>
</reference>
<evidence type="ECO:0000313" key="2">
    <source>
        <dbReference type="Proteomes" id="UP001357485"/>
    </source>
</evidence>
<dbReference type="PANTHER" id="PTHR14074">
    <property type="entry name" value="HELICASE WITH DEATH DOMAIN-RELATED"/>
    <property type="match status" value="1"/>
</dbReference>
<dbReference type="EMBL" id="JAVRRA010001092">
    <property type="protein sequence ID" value="KAK5281795.1"/>
    <property type="molecule type" value="Genomic_DNA"/>
</dbReference>
<dbReference type="InterPro" id="IPR051363">
    <property type="entry name" value="RLR_Helicase"/>
</dbReference>
<name>A0ABR0M4W8_9PEZI</name>
<evidence type="ECO:0000313" key="1">
    <source>
        <dbReference type="EMBL" id="KAK5281795.1"/>
    </source>
</evidence>
<proteinExistence type="predicted"/>
<protein>
    <submittedName>
        <fullName evidence="1">Dicer-like protein 2</fullName>
    </submittedName>
</protein>
<dbReference type="Gene3D" id="3.40.50.300">
    <property type="entry name" value="P-loop containing nucleotide triphosphate hydrolases"/>
    <property type="match status" value="1"/>
</dbReference>
<dbReference type="Proteomes" id="UP001357485">
    <property type="component" value="Unassembled WGS sequence"/>
</dbReference>
<gene>
    <name evidence="1" type="primary">dcl2_2</name>
    <name evidence="1" type="ORF">LTR16_006108</name>
</gene>